<gene>
    <name evidence="1" type="ORF">SAY86_004035</name>
</gene>
<evidence type="ECO:0000313" key="1">
    <source>
        <dbReference type="EMBL" id="KAK4804218.1"/>
    </source>
</evidence>
<sequence length="115" mass="12668">MAAMPENPRFSGLWYPPKIAPSSENSYSSILPPPHLQPRHFPSHEDVPDISPMAKILCEILVRTPPGCIEGVLGTTGIPSNPALVVEVLKFSYNYPASAVKYFRRAGLAHKHSIY</sequence>
<reference evidence="1 2" key="1">
    <citation type="journal article" date="2023" name="Hortic Res">
        <title>Pangenome of water caltrop reveals structural variations and asymmetric subgenome divergence after allopolyploidization.</title>
        <authorList>
            <person name="Zhang X."/>
            <person name="Chen Y."/>
            <person name="Wang L."/>
            <person name="Yuan Y."/>
            <person name="Fang M."/>
            <person name="Shi L."/>
            <person name="Lu R."/>
            <person name="Comes H.P."/>
            <person name="Ma Y."/>
            <person name="Chen Y."/>
            <person name="Huang G."/>
            <person name="Zhou Y."/>
            <person name="Zheng Z."/>
            <person name="Qiu Y."/>
        </authorList>
    </citation>
    <scope>NUCLEOTIDE SEQUENCE [LARGE SCALE GENOMIC DNA]</scope>
    <source>
        <strain evidence="1">F231</strain>
    </source>
</reference>
<protein>
    <submittedName>
        <fullName evidence="1">Uncharacterized protein</fullName>
    </submittedName>
</protein>
<dbReference type="AlphaFoldDB" id="A0AAN7N5S7"/>
<organism evidence="1 2">
    <name type="scientific">Trapa natans</name>
    <name type="common">Water chestnut</name>
    <dbReference type="NCBI Taxonomy" id="22666"/>
    <lineage>
        <taxon>Eukaryota</taxon>
        <taxon>Viridiplantae</taxon>
        <taxon>Streptophyta</taxon>
        <taxon>Embryophyta</taxon>
        <taxon>Tracheophyta</taxon>
        <taxon>Spermatophyta</taxon>
        <taxon>Magnoliopsida</taxon>
        <taxon>eudicotyledons</taxon>
        <taxon>Gunneridae</taxon>
        <taxon>Pentapetalae</taxon>
        <taxon>rosids</taxon>
        <taxon>malvids</taxon>
        <taxon>Myrtales</taxon>
        <taxon>Lythraceae</taxon>
        <taxon>Trapa</taxon>
    </lineage>
</organism>
<dbReference type="EMBL" id="JAXQNO010000001">
    <property type="protein sequence ID" value="KAK4804218.1"/>
    <property type="molecule type" value="Genomic_DNA"/>
</dbReference>
<accession>A0AAN7N5S7</accession>
<comment type="caution">
    <text evidence="1">The sequence shown here is derived from an EMBL/GenBank/DDBJ whole genome shotgun (WGS) entry which is preliminary data.</text>
</comment>
<evidence type="ECO:0000313" key="2">
    <source>
        <dbReference type="Proteomes" id="UP001346149"/>
    </source>
</evidence>
<keyword evidence="2" id="KW-1185">Reference proteome</keyword>
<name>A0AAN7N5S7_TRANT</name>
<proteinExistence type="predicted"/>
<dbReference type="Proteomes" id="UP001346149">
    <property type="component" value="Unassembled WGS sequence"/>
</dbReference>